<evidence type="ECO:0000256" key="4">
    <source>
        <dbReference type="ARBA" id="ARBA00022989"/>
    </source>
</evidence>
<dbReference type="PANTHER" id="PTHR43124">
    <property type="entry name" value="PURINE EFFLUX PUMP PBUE"/>
    <property type="match status" value="1"/>
</dbReference>
<name>A0ABM7XDX9_9BACT</name>
<keyword evidence="2" id="KW-1003">Cell membrane</keyword>
<dbReference type="SUPFAM" id="SSF103473">
    <property type="entry name" value="MFS general substrate transporter"/>
    <property type="match status" value="1"/>
</dbReference>
<keyword evidence="4 6" id="KW-1133">Transmembrane helix</keyword>
<dbReference type="PROSITE" id="PS50850">
    <property type="entry name" value="MFS"/>
    <property type="match status" value="1"/>
</dbReference>
<dbReference type="EMBL" id="AP025592">
    <property type="protein sequence ID" value="BDG10085.1"/>
    <property type="molecule type" value="Genomic_DNA"/>
</dbReference>
<evidence type="ECO:0000256" key="1">
    <source>
        <dbReference type="ARBA" id="ARBA00004651"/>
    </source>
</evidence>
<evidence type="ECO:0000313" key="8">
    <source>
        <dbReference type="EMBL" id="BDG10085.1"/>
    </source>
</evidence>
<dbReference type="Proteomes" id="UP001162734">
    <property type="component" value="Chromosome"/>
</dbReference>
<feature type="domain" description="Major facilitator superfamily (MFS) profile" evidence="7">
    <location>
        <begin position="39"/>
        <end position="437"/>
    </location>
</feature>
<dbReference type="InterPro" id="IPR050189">
    <property type="entry name" value="MFS_Efflux_Transporters"/>
</dbReference>
<dbReference type="PANTHER" id="PTHR43124:SF5">
    <property type="entry name" value="PURINE RIBONUCLEOSIDE EFFLUX PUMP NEPI"/>
    <property type="match status" value="1"/>
</dbReference>
<keyword evidence="9" id="KW-1185">Reference proteome</keyword>
<evidence type="ECO:0000256" key="5">
    <source>
        <dbReference type="ARBA" id="ARBA00023136"/>
    </source>
</evidence>
<comment type="subcellular location">
    <subcellularLocation>
        <location evidence="1">Cell membrane</location>
        <topology evidence="1">Multi-pass membrane protein</topology>
    </subcellularLocation>
</comment>
<feature type="transmembrane region" description="Helical" evidence="6">
    <location>
        <begin position="105"/>
        <end position="128"/>
    </location>
</feature>
<keyword evidence="3 6" id="KW-0812">Transmembrane</keyword>
<organism evidence="8 9">
    <name type="scientific">Anaeromyxobacter paludicola</name>
    <dbReference type="NCBI Taxonomy" id="2918171"/>
    <lineage>
        <taxon>Bacteria</taxon>
        <taxon>Pseudomonadati</taxon>
        <taxon>Myxococcota</taxon>
        <taxon>Myxococcia</taxon>
        <taxon>Myxococcales</taxon>
        <taxon>Cystobacterineae</taxon>
        <taxon>Anaeromyxobacteraceae</taxon>
        <taxon>Anaeromyxobacter</taxon>
    </lineage>
</organism>
<accession>A0ABM7XDX9</accession>
<feature type="transmembrane region" description="Helical" evidence="6">
    <location>
        <begin position="37"/>
        <end position="55"/>
    </location>
</feature>
<gene>
    <name evidence="8" type="primary">opdE</name>
    <name evidence="8" type="ORF">AMPC_31980</name>
</gene>
<reference evidence="9" key="1">
    <citation type="journal article" date="2022" name="Int. J. Syst. Evol. Microbiol.">
        <title>Anaeromyxobacter oryzae sp. nov., Anaeromyxobacter diazotrophicus sp. nov. and Anaeromyxobacter paludicola sp. nov., isolated from paddy soils.</title>
        <authorList>
            <person name="Itoh H."/>
            <person name="Xu Z."/>
            <person name="Mise K."/>
            <person name="Masuda Y."/>
            <person name="Ushijima N."/>
            <person name="Hayakawa C."/>
            <person name="Shiratori Y."/>
            <person name="Senoo K."/>
        </authorList>
    </citation>
    <scope>NUCLEOTIDE SEQUENCE [LARGE SCALE GENOMIC DNA]</scope>
    <source>
        <strain evidence="9">Red630</strain>
    </source>
</reference>
<dbReference type="InterPro" id="IPR020846">
    <property type="entry name" value="MFS_dom"/>
</dbReference>
<sequence>MKSTAARGRSTRRPYVICHMVPSLDGRIAAAARPQSWSAVGSLALCVAMLIASEFMPVSLLTPIAADLGATQGTAGQAISVSGLFAVVASLLIPTVAGRFDSRRVLLTLTGLMLASLLFIATATSFGMLMGARALLGVAIGGFWALATATIMRLVPPGSVARALGILYSGNAVATAFAAPIGSYVGGLIGWRGVFWALAPLVLINLAWQWWALPSLPPRAASSVGKVLGLLTRRHVALAMAAVMLSFAGAFASFTYFRPFLETYTRVSVPQLSLLLLGLGVAGFAGTYGATALLGRHLDALLCYLPLALGAATMALLAVGHALWGVGAMMVLWGAVNSAIPVCWSAWLARGVGDDPESGGGLMVAAIQLAIMLGAAFGGALLDHVSIAAPFVGGTVLLALASLAVSVGRNSPLAAAATSTSEGVTAWQGRRLDGQGD</sequence>
<evidence type="ECO:0000256" key="3">
    <source>
        <dbReference type="ARBA" id="ARBA00022692"/>
    </source>
</evidence>
<dbReference type="InterPro" id="IPR011701">
    <property type="entry name" value="MFS"/>
</dbReference>
<feature type="transmembrane region" description="Helical" evidence="6">
    <location>
        <begin position="236"/>
        <end position="257"/>
    </location>
</feature>
<proteinExistence type="predicted"/>
<dbReference type="InterPro" id="IPR036259">
    <property type="entry name" value="MFS_trans_sf"/>
</dbReference>
<feature type="transmembrane region" description="Helical" evidence="6">
    <location>
        <begin position="272"/>
        <end position="294"/>
    </location>
</feature>
<keyword evidence="5 6" id="KW-0472">Membrane</keyword>
<feature type="transmembrane region" description="Helical" evidence="6">
    <location>
        <begin position="387"/>
        <end position="407"/>
    </location>
</feature>
<evidence type="ECO:0000256" key="6">
    <source>
        <dbReference type="SAM" id="Phobius"/>
    </source>
</evidence>
<feature type="transmembrane region" description="Helical" evidence="6">
    <location>
        <begin position="195"/>
        <end position="216"/>
    </location>
</feature>
<evidence type="ECO:0000259" key="7">
    <source>
        <dbReference type="PROSITE" id="PS50850"/>
    </source>
</evidence>
<feature type="transmembrane region" description="Helical" evidence="6">
    <location>
        <begin position="301"/>
        <end position="324"/>
    </location>
</feature>
<feature type="transmembrane region" description="Helical" evidence="6">
    <location>
        <begin position="361"/>
        <end position="381"/>
    </location>
</feature>
<feature type="transmembrane region" description="Helical" evidence="6">
    <location>
        <begin position="75"/>
        <end position="93"/>
    </location>
</feature>
<protein>
    <submittedName>
        <fullName evidence="8">MFS transporter</fullName>
    </submittedName>
</protein>
<feature type="transmembrane region" description="Helical" evidence="6">
    <location>
        <begin position="330"/>
        <end position="349"/>
    </location>
</feature>
<feature type="transmembrane region" description="Helical" evidence="6">
    <location>
        <begin position="167"/>
        <end position="189"/>
    </location>
</feature>
<feature type="transmembrane region" description="Helical" evidence="6">
    <location>
        <begin position="134"/>
        <end position="155"/>
    </location>
</feature>
<evidence type="ECO:0000256" key="2">
    <source>
        <dbReference type="ARBA" id="ARBA00022475"/>
    </source>
</evidence>
<evidence type="ECO:0000313" key="9">
    <source>
        <dbReference type="Proteomes" id="UP001162734"/>
    </source>
</evidence>
<dbReference type="Pfam" id="PF07690">
    <property type="entry name" value="MFS_1"/>
    <property type="match status" value="1"/>
</dbReference>
<dbReference type="Gene3D" id="1.20.1250.20">
    <property type="entry name" value="MFS general substrate transporter like domains"/>
    <property type="match status" value="1"/>
</dbReference>
<dbReference type="CDD" id="cd17324">
    <property type="entry name" value="MFS_NepI_like"/>
    <property type="match status" value="1"/>
</dbReference>